<comment type="subcellular location">
    <subcellularLocation>
        <location evidence="1 10">Secreted</location>
        <location evidence="1 10">Cell wall</location>
    </subcellularLocation>
</comment>
<dbReference type="Proteomes" id="UP001552299">
    <property type="component" value="Unassembled WGS sequence"/>
</dbReference>
<evidence type="ECO:0000256" key="10">
    <source>
        <dbReference type="RuleBase" id="RU000589"/>
    </source>
</evidence>
<dbReference type="SMART" id="SM00856">
    <property type="entry name" value="PMEI"/>
    <property type="match status" value="1"/>
</dbReference>
<dbReference type="GO" id="GO:0045490">
    <property type="term" value="P:pectin catabolic process"/>
    <property type="evidence" value="ECO:0007669"/>
    <property type="project" value="UniProtKB-UniRule"/>
</dbReference>
<name>A0ABD0UAU9_DENTH</name>
<dbReference type="Gene3D" id="1.20.140.40">
    <property type="entry name" value="Invertase/pectin methylesterase inhibitor family protein"/>
    <property type="match status" value="1"/>
</dbReference>
<dbReference type="InterPro" id="IPR012334">
    <property type="entry name" value="Pectin_lyas_fold"/>
</dbReference>
<dbReference type="InterPro" id="IPR006501">
    <property type="entry name" value="Pectinesterase_inhib_dom"/>
</dbReference>
<accession>A0ABD0UAU9</accession>
<dbReference type="InterPro" id="IPR035513">
    <property type="entry name" value="Invertase/methylesterase_inhib"/>
</dbReference>
<evidence type="ECO:0000256" key="7">
    <source>
        <dbReference type="ARBA" id="ARBA00022801"/>
    </source>
</evidence>
<dbReference type="GO" id="GO:0030599">
    <property type="term" value="F:pectinesterase activity"/>
    <property type="evidence" value="ECO:0007669"/>
    <property type="project" value="UniProtKB-UniRule"/>
</dbReference>
<evidence type="ECO:0000256" key="4">
    <source>
        <dbReference type="ARBA" id="ARBA00007786"/>
    </source>
</evidence>
<dbReference type="Gene3D" id="2.160.20.10">
    <property type="entry name" value="Single-stranded right-handed beta-helix, Pectin lyase-like"/>
    <property type="match status" value="1"/>
</dbReference>
<dbReference type="PROSITE" id="PS00800">
    <property type="entry name" value="PECTINESTERASE_1"/>
    <property type="match status" value="1"/>
</dbReference>
<evidence type="ECO:0000256" key="1">
    <source>
        <dbReference type="ARBA" id="ARBA00004191"/>
    </source>
</evidence>
<comment type="catalytic activity">
    <reaction evidence="10">
        <text>[(1-&gt;4)-alpha-D-galacturonosyl methyl ester](n) + n H2O = [(1-&gt;4)-alpha-D-galacturonosyl](n) + n methanol + n H(+)</text>
        <dbReference type="Rhea" id="RHEA:22380"/>
        <dbReference type="Rhea" id="RHEA-COMP:14570"/>
        <dbReference type="Rhea" id="RHEA-COMP:14573"/>
        <dbReference type="ChEBI" id="CHEBI:15377"/>
        <dbReference type="ChEBI" id="CHEBI:15378"/>
        <dbReference type="ChEBI" id="CHEBI:17790"/>
        <dbReference type="ChEBI" id="CHEBI:140522"/>
        <dbReference type="ChEBI" id="CHEBI:140523"/>
        <dbReference type="EC" id="3.1.1.11"/>
    </reaction>
</comment>
<comment type="function">
    <text evidence="10">Acts in the modification of cell walls via demethylesterification of cell wall pectin.</text>
</comment>
<evidence type="ECO:0000259" key="11">
    <source>
        <dbReference type="SMART" id="SM00856"/>
    </source>
</evidence>
<keyword evidence="10" id="KW-0961">Cell wall biogenesis/degradation</keyword>
<evidence type="ECO:0000313" key="12">
    <source>
        <dbReference type="EMBL" id="KAL0909879.1"/>
    </source>
</evidence>
<dbReference type="InterPro" id="IPR033131">
    <property type="entry name" value="Pectinesterase_Asp_AS"/>
</dbReference>
<sequence length="544" mass="58806">MRHRKPLKPLSPLLLIAMTILTLSLLFLLFRLPLSSSINSPPSAINNACRAARFPSSCAAALSSYPSLPSSPSAADLIAAALSSADAGLPTAKSMAQSIFSSSSSSPNRATAARNCLDDLSLSARRLSDSASASFLADSRAFAGAALLYQYDCWSALKYVNTTSQVAKAMSFLDSLYALTSNALAMIAALQRFGPDVSLWAPPQTERDGYWGESAAAAATASASAIGLLVLPPPDLTVCITGECDHRSVQEAVMRAPDYGTRHFVIYIKEGVYRETVQVPIEKTNIAFVGEGMGKTVITGDLNAQMTGLSTYNTATVGVTGDGFVARNLTFENTAGPKAHQAVAFRSDSDHSVIEWVEFSGHQDTLYARSLRQIYRHCRILGTVDFIFGNSAAIFESCDIQVVSRLESPEKGESNAVTAHGRTDPGQPTGFVFKDCVVNGSDDYVSIYHRKPRAHRVYLGRPWKEFSRTVFLNCYLEEMVMPQGWLPWRGEFALATLFYGEYESKGPGANSSARVSWSSQIMAEHVGIYSAENFIQGNGWVPAD</sequence>
<organism evidence="12 13">
    <name type="scientific">Dendrobium thyrsiflorum</name>
    <name type="common">Pinecone-like raceme dendrobium</name>
    <name type="synonym">Orchid</name>
    <dbReference type="NCBI Taxonomy" id="117978"/>
    <lineage>
        <taxon>Eukaryota</taxon>
        <taxon>Viridiplantae</taxon>
        <taxon>Streptophyta</taxon>
        <taxon>Embryophyta</taxon>
        <taxon>Tracheophyta</taxon>
        <taxon>Spermatophyta</taxon>
        <taxon>Magnoliopsida</taxon>
        <taxon>Liliopsida</taxon>
        <taxon>Asparagales</taxon>
        <taxon>Orchidaceae</taxon>
        <taxon>Epidendroideae</taxon>
        <taxon>Malaxideae</taxon>
        <taxon>Dendrobiinae</taxon>
        <taxon>Dendrobium</taxon>
    </lineage>
</organism>
<feature type="domain" description="Pectinesterase inhibitor" evidence="11">
    <location>
        <begin position="40"/>
        <end position="186"/>
    </location>
</feature>
<dbReference type="CDD" id="cd15798">
    <property type="entry name" value="PMEI-like_3"/>
    <property type="match status" value="1"/>
</dbReference>
<feature type="active site" evidence="9">
    <location>
        <position position="385"/>
    </location>
</feature>
<dbReference type="EMBL" id="JANQDX010000016">
    <property type="protein sequence ID" value="KAL0909879.1"/>
    <property type="molecule type" value="Genomic_DNA"/>
</dbReference>
<reference evidence="12 13" key="1">
    <citation type="journal article" date="2024" name="Plant Biotechnol. J.">
        <title>Dendrobium thyrsiflorum genome and its molecular insights into genes involved in important horticultural traits.</title>
        <authorList>
            <person name="Chen B."/>
            <person name="Wang J.Y."/>
            <person name="Zheng P.J."/>
            <person name="Li K.L."/>
            <person name="Liang Y.M."/>
            <person name="Chen X.F."/>
            <person name="Zhang C."/>
            <person name="Zhao X."/>
            <person name="He X."/>
            <person name="Zhang G.Q."/>
            <person name="Liu Z.J."/>
            <person name="Xu Q."/>
        </authorList>
    </citation>
    <scope>NUCLEOTIDE SEQUENCE [LARGE SCALE GENOMIC DNA]</scope>
    <source>
        <strain evidence="12">GZMU011</strain>
    </source>
</reference>
<evidence type="ECO:0000256" key="5">
    <source>
        <dbReference type="ARBA" id="ARBA00013229"/>
    </source>
</evidence>
<keyword evidence="8 10" id="KW-0063">Aspartyl esterase</keyword>
<evidence type="ECO:0000313" key="13">
    <source>
        <dbReference type="Proteomes" id="UP001552299"/>
    </source>
</evidence>
<comment type="similarity">
    <text evidence="4">In the C-terminal section; belongs to the pectinesterase family.</text>
</comment>
<keyword evidence="10" id="KW-0964">Secreted</keyword>
<evidence type="ECO:0000256" key="3">
    <source>
        <dbReference type="ARBA" id="ARBA00006027"/>
    </source>
</evidence>
<dbReference type="AlphaFoldDB" id="A0ABD0UAU9"/>
<evidence type="ECO:0000256" key="8">
    <source>
        <dbReference type="ARBA" id="ARBA00023085"/>
    </source>
</evidence>
<comment type="caution">
    <text evidence="12">The sequence shown here is derived from an EMBL/GenBank/DDBJ whole genome shotgun (WGS) entry which is preliminary data.</text>
</comment>
<dbReference type="InterPro" id="IPR000070">
    <property type="entry name" value="Pectinesterase_cat"/>
</dbReference>
<keyword evidence="7 10" id="KW-0378">Hydrolase</keyword>
<evidence type="ECO:0000256" key="2">
    <source>
        <dbReference type="ARBA" id="ARBA00005184"/>
    </source>
</evidence>
<protein>
    <recommendedName>
        <fullName evidence="5 10">Pectinesterase</fullName>
        <ecNumber evidence="5 10">3.1.1.11</ecNumber>
    </recommendedName>
</protein>
<dbReference type="SUPFAM" id="SSF101148">
    <property type="entry name" value="Plant invertase/pectin methylesterase inhibitor"/>
    <property type="match status" value="1"/>
</dbReference>
<dbReference type="Pfam" id="PF01095">
    <property type="entry name" value="Pectinesterase"/>
    <property type="match status" value="1"/>
</dbReference>
<dbReference type="InterPro" id="IPR018040">
    <property type="entry name" value="Pectinesterase_Tyr_AS"/>
</dbReference>
<keyword evidence="13" id="KW-1185">Reference proteome</keyword>
<evidence type="ECO:0000256" key="9">
    <source>
        <dbReference type="PROSITE-ProRule" id="PRU10040"/>
    </source>
</evidence>
<dbReference type="InterPro" id="IPR011050">
    <property type="entry name" value="Pectin_lyase_fold/virulence"/>
</dbReference>
<evidence type="ECO:0000256" key="6">
    <source>
        <dbReference type="ARBA" id="ARBA00022512"/>
    </source>
</evidence>
<keyword evidence="6 10" id="KW-0134">Cell wall</keyword>
<dbReference type="SUPFAM" id="SSF51126">
    <property type="entry name" value="Pectin lyase-like"/>
    <property type="match status" value="1"/>
</dbReference>
<dbReference type="FunFam" id="2.160.20.10:FF:000029">
    <property type="entry name" value="Pectinesterase 4"/>
    <property type="match status" value="1"/>
</dbReference>
<dbReference type="PROSITE" id="PS00503">
    <property type="entry name" value="PECTINESTERASE_2"/>
    <property type="match status" value="1"/>
</dbReference>
<comment type="similarity">
    <text evidence="3">In the N-terminal section; belongs to the PMEI family.</text>
</comment>
<dbReference type="GO" id="GO:0042545">
    <property type="term" value="P:cell wall modification"/>
    <property type="evidence" value="ECO:0007669"/>
    <property type="project" value="UniProtKB-UniRule"/>
</dbReference>
<dbReference type="EC" id="3.1.1.11" evidence="5 10"/>
<dbReference type="PANTHER" id="PTHR31707">
    <property type="entry name" value="PECTINESTERASE"/>
    <property type="match status" value="1"/>
</dbReference>
<comment type="pathway">
    <text evidence="2 10">Glycan metabolism; pectin degradation; 2-dehydro-3-deoxy-D-gluconate from pectin: step 1/5.</text>
</comment>
<proteinExistence type="inferred from homology"/>
<dbReference type="Pfam" id="PF04043">
    <property type="entry name" value="PMEI"/>
    <property type="match status" value="1"/>
</dbReference>
<gene>
    <name evidence="12" type="ORF">M5K25_020788</name>
</gene>